<feature type="transmembrane region" description="Helical" evidence="5">
    <location>
        <begin position="215"/>
        <end position="232"/>
    </location>
</feature>
<accession>A0ABT6YBJ5</accession>
<dbReference type="Pfam" id="PF07690">
    <property type="entry name" value="MFS_1"/>
    <property type="match status" value="1"/>
</dbReference>
<organism evidence="7 8">
    <name type="scientific">Flectobacillus roseus</name>
    <dbReference type="NCBI Taxonomy" id="502259"/>
    <lineage>
        <taxon>Bacteria</taxon>
        <taxon>Pseudomonadati</taxon>
        <taxon>Bacteroidota</taxon>
        <taxon>Cytophagia</taxon>
        <taxon>Cytophagales</taxon>
        <taxon>Flectobacillaceae</taxon>
        <taxon>Flectobacillus</taxon>
    </lineage>
</organism>
<keyword evidence="2 5" id="KW-0812">Transmembrane</keyword>
<feature type="transmembrane region" description="Helical" evidence="5">
    <location>
        <begin position="244"/>
        <end position="262"/>
    </location>
</feature>
<feature type="transmembrane region" description="Helical" evidence="5">
    <location>
        <begin position="80"/>
        <end position="103"/>
    </location>
</feature>
<name>A0ABT6YBJ5_9BACT</name>
<evidence type="ECO:0000256" key="1">
    <source>
        <dbReference type="ARBA" id="ARBA00004141"/>
    </source>
</evidence>
<dbReference type="InterPro" id="IPR020846">
    <property type="entry name" value="MFS_dom"/>
</dbReference>
<sequence>MTSDKKFDVWGVVLIILALSTFTFSLTEGRELGWPWWVFTMFIVSLLTFYLFIKVQRRRILLNQEPLIDLSLFQIKSFSVGLLAAVFYFMMHTSYLLISTIFIQNGLKVNPYETGLFFVAFGVSFMLSSFLSIRLVQRFGKLPVQAGILLMILCFIIQVNLFNINVSPAILYVVLFMTGFAGGFVLPSLINLTLKDVPKQFVGAASGVYNTSQQAASTMGICFVGGVFFYSLSVNSDFVKAFHIGLYGEITLLILVFIMLSASPKKLSN</sequence>
<evidence type="ECO:0000256" key="4">
    <source>
        <dbReference type="ARBA" id="ARBA00023136"/>
    </source>
</evidence>
<evidence type="ECO:0000256" key="3">
    <source>
        <dbReference type="ARBA" id="ARBA00022989"/>
    </source>
</evidence>
<feature type="domain" description="Major facilitator superfamily (MFS) profile" evidence="6">
    <location>
        <begin position="78"/>
        <end position="269"/>
    </location>
</feature>
<dbReference type="Gene3D" id="1.20.1250.20">
    <property type="entry name" value="MFS general substrate transporter like domains"/>
    <property type="match status" value="1"/>
</dbReference>
<dbReference type="PANTHER" id="PTHR42718">
    <property type="entry name" value="MAJOR FACILITATOR SUPERFAMILY MULTIDRUG TRANSPORTER MFSC"/>
    <property type="match status" value="1"/>
</dbReference>
<dbReference type="SUPFAM" id="SSF103473">
    <property type="entry name" value="MFS general substrate transporter"/>
    <property type="match status" value="1"/>
</dbReference>
<keyword evidence="3 5" id="KW-1133">Transmembrane helix</keyword>
<feature type="transmembrane region" description="Helical" evidence="5">
    <location>
        <begin position="7"/>
        <end position="27"/>
    </location>
</feature>
<comment type="caution">
    <text evidence="7">The sequence shown here is derived from an EMBL/GenBank/DDBJ whole genome shotgun (WGS) entry which is preliminary data.</text>
</comment>
<dbReference type="EMBL" id="JASHIF010000014">
    <property type="protein sequence ID" value="MDI9860905.1"/>
    <property type="molecule type" value="Genomic_DNA"/>
</dbReference>
<dbReference type="PANTHER" id="PTHR42718:SF39">
    <property type="entry name" value="ACTINORHODIN TRANSPORTER-RELATED"/>
    <property type="match status" value="1"/>
</dbReference>
<feature type="transmembrane region" description="Helical" evidence="5">
    <location>
        <begin position="170"/>
        <end position="194"/>
    </location>
</feature>
<feature type="transmembrane region" description="Helical" evidence="5">
    <location>
        <begin position="148"/>
        <end position="164"/>
    </location>
</feature>
<gene>
    <name evidence="7" type="ORF">QM524_16940</name>
</gene>
<comment type="subcellular location">
    <subcellularLocation>
        <location evidence="1">Membrane</location>
        <topology evidence="1">Multi-pass membrane protein</topology>
    </subcellularLocation>
</comment>
<evidence type="ECO:0000256" key="2">
    <source>
        <dbReference type="ARBA" id="ARBA00022692"/>
    </source>
</evidence>
<proteinExistence type="predicted"/>
<evidence type="ECO:0000256" key="5">
    <source>
        <dbReference type="SAM" id="Phobius"/>
    </source>
</evidence>
<feature type="transmembrane region" description="Helical" evidence="5">
    <location>
        <begin position="33"/>
        <end position="53"/>
    </location>
</feature>
<keyword evidence="8" id="KW-1185">Reference proteome</keyword>
<dbReference type="PROSITE" id="PS50850">
    <property type="entry name" value="MFS"/>
    <property type="match status" value="1"/>
</dbReference>
<reference evidence="7 8" key="1">
    <citation type="submission" date="2023-05" db="EMBL/GenBank/DDBJ databases">
        <title>Novel species of genus Flectobacillus isolated from stream in China.</title>
        <authorList>
            <person name="Lu H."/>
        </authorList>
    </citation>
    <scope>NUCLEOTIDE SEQUENCE [LARGE SCALE GENOMIC DNA]</scope>
    <source>
        <strain evidence="7 8">KCTC 42575</strain>
    </source>
</reference>
<dbReference type="Proteomes" id="UP001236507">
    <property type="component" value="Unassembled WGS sequence"/>
</dbReference>
<protein>
    <submittedName>
        <fullName evidence="7">MFS transporter</fullName>
    </submittedName>
</protein>
<feature type="transmembrane region" description="Helical" evidence="5">
    <location>
        <begin position="115"/>
        <end position="136"/>
    </location>
</feature>
<keyword evidence="4 5" id="KW-0472">Membrane</keyword>
<dbReference type="InterPro" id="IPR011701">
    <property type="entry name" value="MFS"/>
</dbReference>
<evidence type="ECO:0000313" key="7">
    <source>
        <dbReference type="EMBL" id="MDI9860905.1"/>
    </source>
</evidence>
<evidence type="ECO:0000259" key="6">
    <source>
        <dbReference type="PROSITE" id="PS50850"/>
    </source>
</evidence>
<dbReference type="InterPro" id="IPR036259">
    <property type="entry name" value="MFS_trans_sf"/>
</dbReference>
<evidence type="ECO:0000313" key="8">
    <source>
        <dbReference type="Proteomes" id="UP001236507"/>
    </source>
</evidence>